<dbReference type="STRING" id="642492.Clole_0279"/>
<accession>F2JIV8</accession>
<evidence type="ECO:0000313" key="3">
    <source>
        <dbReference type="Proteomes" id="UP000008467"/>
    </source>
</evidence>
<dbReference type="EMBL" id="CP002582">
    <property type="protein sequence ID" value="ADZ82030.1"/>
    <property type="molecule type" value="Genomic_DNA"/>
</dbReference>
<dbReference type="AlphaFoldDB" id="F2JIV8"/>
<dbReference type="Pfam" id="PF00882">
    <property type="entry name" value="Zn_dep_PLPC"/>
    <property type="match status" value="1"/>
</dbReference>
<feature type="domain" description="Phospholipase C/D" evidence="1">
    <location>
        <begin position="7"/>
        <end position="169"/>
    </location>
</feature>
<protein>
    <recommendedName>
        <fullName evidence="1">Phospholipase C/D domain-containing protein</fullName>
    </recommendedName>
</protein>
<dbReference type="eggNOG" id="COG0770">
    <property type="taxonomic scope" value="Bacteria"/>
</dbReference>
<dbReference type="InterPro" id="IPR029002">
    <property type="entry name" value="PLPC/GPLD1"/>
</dbReference>
<keyword evidence="3" id="KW-1185">Reference proteome</keyword>
<dbReference type="Proteomes" id="UP000008467">
    <property type="component" value="Chromosome"/>
</dbReference>
<sequence length="274" mass="31780">MPSTYAHYKFGKDVFKELPKELVKEINPYMPLYKIGLHGPDLLFYYKPLETNVINQEGAWIHDRTGSVFFEKARAITRKSGQKQVRLAYLYGFICHFVLDSVCHGYVDEKIAESGIGHMEIEIEFDRFLLEEDGKDPLKQDLTKHICVNEDYAKVIAPYFIGVTPKEIKRALSSMKRYSSFLMMPNKFKRFFVYSILKLSGHFEKMKELLVSEIPNPKCMDSNQKLKSLYDEAIAIAVELIIEYYESIDGESLLSEKYQITFGGQREKEANYAV</sequence>
<name>F2JIV8_CELLD</name>
<gene>
    <name evidence="2" type="ordered locus">Clole_0279</name>
</gene>
<evidence type="ECO:0000259" key="1">
    <source>
        <dbReference type="Pfam" id="PF00882"/>
    </source>
</evidence>
<dbReference type="RefSeq" id="WP_013655331.1">
    <property type="nucleotide sequence ID" value="NC_015275.1"/>
</dbReference>
<evidence type="ECO:0000313" key="2">
    <source>
        <dbReference type="EMBL" id="ADZ82030.1"/>
    </source>
</evidence>
<organism evidence="2 3">
    <name type="scientific">Cellulosilyticum lentocellum (strain ATCC 49066 / DSM 5427 / NCIMB 11756 / RHM5)</name>
    <name type="common">Clostridium lentocellum</name>
    <dbReference type="NCBI Taxonomy" id="642492"/>
    <lineage>
        <taxon>Bacteria</taxon>
        <taxon>Bacillati</taxon>
        <taxon>Bacillota</taxon>
        <taxon>Clostridia</taxon>
        <taxon>Lachnospirales</taxon>
        <taxon>Cellulosilyticaceae</taxon>
        <taxon>Cellulosilyticum</taxon>
    </lineage>
</organism>
<dbReference type="KEGG" id="cle:Clole_0279"/>
<dbReference type="HOGENOM" id="CLU_064046_1_0_9"/>
<proteinExistence type="predicted"/>
<reference evidence="2 3" key="1">
    <citation type="journal article" date="2011" name="J. Bacteriol.">
        <title>Complete genome sequence of the cellulose-degrading bacterium Cellulosilyticum lentocellum.</title>
        <authorList>
            <consortium name="US DOE Joint Genome Institute"/>
            <person name="Miller D.A."/>
            <person name="Suen G."/>
            <person name="Bruce D."/>
            <person name="Copeland A."/>
            <person name="Cheng J.F."/>
            <person name="Detter C."/>
            <person name="Goodwin L.A."/>
            <person name="Han C.S."/>
            <person name="Hauser L.J."/>
            <person name="Land M.L."/>
            <person name="Lapidus A."/>
            <person name="Lucas S."/>
            <person name="Meincke L."/>
            <person name="Pitluck S."/>
            <person name="Tapia R."/>
            <person name="Teshima H."/>
            <person name="Woyke T."/>
            <person name="Fox B.G."/>
            <person name="Angert E.R."/>
            <person name="Currie C.R."/>
        </authorList>
    </citation>
    <scope>NUCLEOTIDE SEQUENCE [LARGE SCALE GENOMIC DNA]</scope>
    <source>
        <strain evidence="3">ATCC 49066 / DSM 5427 / NCIMB 11756 / RHM5</strain>
    </source>
</reference>